<keyword evidence="4" id="KW-0479">Metal-binding</keyword>
<name>A0AAD9W8E3_PHOAM</name>
<evidence type="ECO:0000256" key="4">
    <source>
        <dbReference type="RuleBase" id="RU366034"/>
    </source>
</evidence>
<evidence type="ECO:0000313" key="5">
    <source>
        <dbReference type="EMBL" id="KAK2614745.1"/>
    </source>
</evidence>
<keyword evidence="3 4" id="KW-0460">Magnesium</keyword>
<reference evidence="5" key="1">
    <citation type="submission" date="2023-06" db="EMBL/GenBank/DDBJ databases">
        <authorList>
            <person name="Noh H."/>
        </authorList>
    </citation>
    <scope>NUCLEOTIDE SEQUENCE</scope>
    <source>
        <strain evidence="5">DUCC20226</strain>
    </source>
</reference>
<dbReference type="GO" id="GO:0008299">
    <property type="term" value="P:isoprenoid biosynthetic process"/>
    <property type="evidence" value="ECO:0007669"/>
    <property type="project" value="UniProtKB-ARBA"/>
</dbReference>
<accession>A0AAD9W8E3</accession>
<dbReference type="EC" id="4.2.3.-" evidence="4"/>
<protein>
    <recommendedName>
        <fullName evidence="4">Terpene synthase</fullName>
        <ecNumber evidence="4">4.2.3.-</ecNumber>
    </recommendedName>
</protein>
<sequence length="377" mass="43813">MGVAFSFLRHVLRPTEQLHNEKLSQPLDPNTALADELRGQKIHVDMTNSFCNWPSGARNPHYERLQIECNRLLEIGVPDPERCRKFKKSDFALFSVLWWPYADWEDLYTAMLFTVALFVWDDTIDTNEHTLASNFEDAEIWRNESLAYFKYHLQLSAQDQEPYCPDDICLLFKEFAERFCQNFGQEQRCRMFSKIEHFVAHNKLEQAERLAGRIPSYDEYMNIRYGVTGVRMFTLLLEITQKTTLPEWVMESPEMAEIVEECNFIIIIINDILSLKKEIATDCVVNLVPVLYKSGQTLDRVIPHLIDEMHASRDRLDRAAAKLHAMTAGDAQLSQDVMTFIDGIRIMDTGTLEYSIEAMRYGVRKYLQTDGTLDIVL</sequence>
<dbReference type="Proteomes" id="UP001265746">
    <property type="component" value="Unassembled WGS sequence"/>
</dbReference>
<dbReference type="Pfam" id="PF19086">
    <property type="entry name" value="Terpene_syn_C_2"/>
    <property type="match status" value="1"/>
</dbReference>
<evidence type="ECO:0000256" key="3">
    <source>
        <dbReference type="ARBA" id="ARBA00022842"/>
    </source>
</evidence>
<evidence type="ECO:0000313" key="6">
    <source>
        <dbReference type="Proteomes" id="UP001265746"/>
    </source>
</evidence>
<keyword evidence="6" id="KW-1185">Reference proteome</keyword>
<gene>
    <name evidence="5" type="ORF">N8I77_001550</name>
</gene>
<dbReference type="SUPFAM" id="SSF48576">
    <property type="entry name" value="Terpenoid synthases"/>
    <property type="match status" value="1"/>
</dbReference>
<dbReference type="PANTHER" id="PTHR35201:SF4">
    <property type="entry name" value="BETA-PINACENE SYNTHASE-RELATED"/>
    <property type="match status" value="1"/>
</dbReference>
<dbReference type="SFLD" id="SFLDS00005">
    <property type="entry name" value="Isoprenoid_Synthase_Type_I"/>
    <property type="match status" value="1"/>
</dbReference>
<evidence type="ECO:0000256" key="1">
    <source>
        <dbReference type="ARBA" id="ARBA00001946"/>
    </source>
</evidence>
<keyword evidence="4" id="KW-0456">Lyase</keyword>
<comment type="caution">
    <text evidence="5">The sequence shown here is derived from an EMBL/GenBank/DDBJ whole genome shotgun (WGS) entry which is preliminary data.</text>
</comment>
<dbReference type="GO" id="GO:0046872">
    <property type="term" value="F:metal ion binding"/>
    <property type="evidence" value="ECO:0007669"/>
    <property type="project" value="UniProtKB-KW"/>
</dbReference>
<evidence type="ECO:0000256" key="2">
    <source>
        <dbReference type="ARBA" id="ARBA00006333"/>
    </source>
</evidence>
<dbReference type="InterPro" id="IPR034686">
    <property type="entry name" value="Terpene_cyclase-like_2"/>
</dbReference>
<dbReference type="GO" id="GO:0010333">
    <property type="term" value="F:terpene synthase activity"/>
    <property type="evidence" value="ECO:0007669"/>
    <property type="project" value="InterPro"/>
</dbReference>
<proteinExistence type="inferred from homology"/>
<dbReference type="SFLD" id="SFLDG01020">
    <property type="entry name" value="Terpene_Cyclase_Like_2"/>
    <property type="match status" value="1"/>
</dbReference>
<dbReference type="EMBL" id="JAUJFL010000001">
    <property type="protein sequence ID" value="KAK2614745.1"/>
    <property type="molecule type" value="Genomic_DNA"/>
</dbReference>
<comment type="cofactor">
    <cofactor evidence="1 4">
        <name>Mg(2+)</name>
        <dbReference type="ChEBI" id="CHEBI:18420"/>
    </cofactor>
</comment>
<dbReference type="Gene3D" id="1.10.600.10">
    <property type="entry name" value="Farnesyl Diphosphate Synthase"/>
    <property type="match status" value="1"/>
</dbReference>
<organism evidence="5 6">
    <name type="scientific">Phomopsis amygdali</name>
    <name type="common">Fusicoccum amygdali</name>
    <dbReference type="NCBI Taxonomy" id="1214568"/>
    <lineage>
        <taxon>Eukaryota</taxon>
        <taxon>Fungi</taxon>
        <taxon>Dikarya</taxon>
        <taxon>Ascomycota</taxon>
        <taxon>Pezizomycotina</taxon>
        <taxon>Sordariomycetes</taxon>
        <taxon>Sordariomycetidae</taxon>
        <taxon>Diaporthales</taxon>
        <taxon>Diaporthaceae</taxon>
        <taxon>Diaporthe</taxon>
    </lineage>
</organism>
<dbReference type="InterPro" id="IPR008949">
    <property type="entry name" value="Isoprenoid_synthase_dom_sf"/>
</dbReference>
<comment type="similarity">
    <text evidence="2 4">Belongs to the terpene synthase family.</text>
</comment>
<dbReference type="AlphaFoldDB" id="A0AAD9W8E3"/>
<dbReference type="PANTHER" id="PTHR35201">
    <property type="entry name" value="TERPENE SYNTHASE"/>
    <property type="match status" value="1"/>
</dbReference>